<dbReference type="AlphaFoldDB" id="A0AAN8II64"/>
<keyword evidence="1" id="KW-1133">Transmembrane helix</keyword>
<sequence length="129" mass="14394">MAWQEHNESVAIIRTIDPEVYLGDSFILLGGPTFALWIYYATALAASSFVIFVVIVKHTSIILRNQARFSEASRKLHQSAMSGLVVQTVAITTTACIPVLMLCISFYIGESLVTSTDGIYLYIYYELFI</sequence>
<proteinExistence type="predicted"/>
<keyword evidence="3" id="KW-1185">Reference proteome</keyword>
<feature type="transmembrane region" description="Helical" evidence="1">
    <location>
        <begin position="84"/>
        <end position="108"/>
    </location>
</feature>
<dbReference type="Proteomes" id="UP001331761">
    <property type="component" value="Unassembled WGS sequence"/>
</dbReference>
<gene>
    <name evidence="2" type="ORF">GCK32_020231</name>
</gene>
<name>A0AAN8II64_TRICO</name>
<reference evidence="2 3" key="1">
    <citation type="submission" date="2019-10" db="EMBL/GenBank/DDBJ databases">
        <title>Assembly and Annotation for the nematode Trichostrongylus colubriformis.</title>
        <authorList>
            <person name="Martin J."/>
        </authorList>
    </citation>
    <scope>NUCLEOTIDE SEQUENCE [LARGE SCALE GENOMIC DNA]</scope>
    <source>
        <strain evidence="2">G859</strain>
        <tissue evidence="2">Whole worm</tissue>
    </source>
</reference>
<keyword evidence="1" id="KW-0472">Membrane</keyword>
<organism evidence="2 3">
    <name type="scientific">Trichostrongylus colubriformis</name>
    <name type="common">Black scour worm</name>
    <dbReference type="NCBI Taxonomy" id="6319"/>
    <lineage>
        <taxon>Eukaryota</taxon>
        <taxon>Metazoa</taxon>
        <taxon>Ecdysozoa</taxon>
        <taxon>Nematoda</taxon>
        <taxon>Chromadorea</taxon>
        <taxon>Rhabditida</taxon>
        <taxon>Rhabditina</taxon>
        <taxon>Rhabditomorpha</taxon>
        <taxon>Strongyloidea</taxon>
        <taxon>Trichostrongylidae</taxon>
        <taxon>Trichostrongylus</taxon>
    </lineage>
</organism>
<evidence type="ECO:0000313" key="3">
    <source>
        <dbReference type="Proteomes" id="UP001331761"/>
    </source>
</evidence>
<protein>
    <submittedName>
        <fullName evidence="2">Uncharacterized protein</fullName>
    </submittedName>
</protein>
<comment type="caution">
    <text evidence="2">The sequence shown here is derived from an EMBL/GenBank/DDBJ whole genome shotgun (WGS) entry which is preliminary data.</text>
</comment>
<dbReference type="EMBL" id="WIXE01019183">
    <property type="protein sequence ID" value="KAK5970262.1"/>
    <property type="molecule type" value="Genomic_DNA"/>
</dbReference>
<dbReference type="Pfam" id="PF10318">
    <property type="entry name" value="7TM_GPCR_Srh"/>
    <property type="match status" value="1"/>
</dbReference>
<accession>A0AAN8II64</accession>
<feature type="transmembrane region" description="Helical" evidence="1">
    <location>
        <begin position="37"/>
        <end position="63"/>
    </location>
</feature>
<evidence type="ECO:0000313" key="2">
    <source>
        <dbReference type="EMBL" id="KAK5970262.1"/>
    </source>
</evidence>
<keyword evidence="1" id="KW-0812">Transmembrane</keyword>
<evidence type="ECO:0000256" key="1">
    <source>
        <dbReference type="SAM" id="Phobius"/>
    </source>
</evidence>
<dbReference type="InterPro" id="IPR019422">
    <property type="entry name" value="7TM_GPCR_serpentine_rcpt_Srh"/>
</dbReference>